<dbReference type="EMBL" id="FUYQ01000024">
    <property type="protein sequence ID" value="SKB79462.1"/>
    <property type="molecule type" value="Genomic_DNA"/>
</dbReference>
<protein>
    <recommendedName>
        <fullName evidence="3">Nucleoside 2-deoxyribosyltransferase</fullName>
    </recommendedName>
</protein>
<sequence length="173" mass="20203">MTISNYFIKKKIKKLIDQTADRKPVFKAFDHIQSILVLYEMADFESLSPHIEHLKRSGKKVESFGYVRKEVLPEVDDSYHFIVEKTDLSVKGIPTDAALQKVLACKPEVIMDLTHAGCYAMQYLLVNHPCNFKIGIKKAERDLHDFSLLVTDRDEFNYLFEQILFYLRNIRTK</sequence>
<proteinExistence type="predicted"/>
<dbReference type="Pfam" id="PF21857">
    <property type="entry name" value="DUF6913"/>
    <property type="match status" value="1"/>
</dbReference>
<name>A0A1T5E5Y6_9BACT</name>
<dbReference type="RefSeq" id="WP_079684216.1">
    <property type="nucleotide sequence ID" value="NZ_FUYQ01000024.1"/>
</dbReference>
<dbReference type="Proteomes" id="UP000190852">
    <property type="component" value="Unassembled WGS sequence"/>
</dbReference>
<evidence type="ECO:0000313" key="1">
    <source>
        <dbReference type="EMBL" id="SKB79462.1"/>
    </source>
</evidence>
<dbReference type="InterPro" id="IPR054207">
    <property type="entry name" value="DUF6913"/>
</dbReference>
<dbReference type="AlphaFoldDB" id="A0A1T5E5Y6"/>
<evidence type="ECO:0000313" key="2">
    <source>
        <dbReference type="Proteomes" id="UP000190852"/>
    </source>
</evidence>
<keyword evidence="2" id="KW-1185">Reference proteome</keyword>
<organism evidence="1 2">
    <name type="scientific">Parabacteroides chartae</name>
    <dbReference type="NCBI Taxonomy" id="1037355"/>
    <lineage>
        <taxon>Bacteria</taxon>
        <taxon>Pseudomonadati</taxon>
        <taxon>Bacteroidota</taxon>
        <taxon>Bacteroidia</taxon>
        <taxon>Bacteroidales</taxon>
        <taxon>Tannerellaceae</taxon>
        <taxon>Parabacteroides</taxon>
    </lineage>
</organism>
<gene>
    <name evidence="1" type="ORF">SAMN05660349_02796</name>
</gene>
<accession>A0A1T5E5Y6</accession>
<evidence type="ECO:0008006" key="3">
    <source>
        <dbReference type="Google" id="ProtNLM"/>
    </source>
</evidence>
<reference evidence="2" key="1">
    <citation type="submission" date="2017-02" db="EMBL/GenBank/DDBJ databases">
        <authorList>
            <person name="Varghese N."/>
            <person name="Submissions S."/>
        </authorList>
    </citation>
    <scope>NUCLEOTIDE SEQUENCE [LARGE SCALE GENOMIC DNA]</scope>
    <source>
        <strain evidence="2">DSM 24967</strain>
    </source>
</reference>